<dbReference type="Proteomes" id="UP001332192">
    <property type="component" value="Chromosome"/>
</dbReference>
<name>A0ABZ1BX11_9FIRM</name>
<dbReference type="InterPro" id="IPR006059">
    <property type="entry name" value="SBP"/>
</dbReference>
<sequence>MGKGTVRIVGRFLAAALVVVLAGAGALAAPVKITFWHSMGGDLGGRSIPEMVDRFNKSQTMCVVEASYQGTYDDALNKLKAGLQSKDIPAVIQLYDIATRLMIDLGVAVPVQEFVDKEGYDLSDFERNVLAYYSVGGKLYSMPFNTSNPLLYYNVDAFRKAGLDPGRPPRTFDEVLQVGRKLTVKDSAGHAAQYGISLAIYGWFFEQFLAVSGGYYVNNGNGRDSRATEATFNGPQGVRVLDWWKRLFDEGVNLNLGRRTVDARNAFTAGRAAMVIDSTATLRSLLDASTGRFELGTGFLPRPSEQAFSNWGTIIGGASLWILKDRPEAERKCAWEFVKHMASPKEQAFWYTVSGYYPIRLSGYNEPLAIEWREKYPQFETAIQQLHLAPNNRVTQGALIGVFPQARQTIEGAIETVLAGRATPKVALDQAAQSVTDAIWQYNLTTGR</sequence>
<evidence type="ECO:0000256" key="3">
    <source>
        <dbReference type="ARBA" id="ARBA00022448"/>
    </source>
</evidence>
<dbReference type="EMBL" id="CP141615">
    <property type="protein sequence ID" value="WRP17334.1"/>
    <property type="molecule type" value="Genomic_DNA"/>
</dbReference>
<dbReference type="SUPFAM" id="SSF53850">
    <property type="entry name" value="Periplasmic binding protein-like II"/>
    <property type="match status" value="1"/>
</dbReference>
<evidence type="ECO:0000313" key="6">
    <source>
        <dbReference type="Proteomes" id="UP001332192"/>
    </source>
</evidence>
<gene>
    <name evidence="5" type="ORF">U7230_14835</name>
</gene>
<keyword evidence="4" id="KW-0732">Signal</keyword>
<accession>A0ABZ1BX11</accession>
<dbReference type="PANTHER" id="PTHR43649:SF31">
    <property type="entry name" value="SN-GLYCEROL-3-PHOSPHATE-BINDING PERIPLASMIC PROTEIN UGPB"/>
    <property type="match status" value="1"/>
</dbReference>
<comment type="subcellular location">
    <subcellularLocation>
        <location evidence="1">Cell envelope</location>
    </subcellularLocation>
</comment>
<dbReference type="InterPro" id="IPR050490">
    <property type="entry name" value="Bact_solute-bd_prot1"/>
</dbReference>
<evidence type="ECO:0000256" key="4">
    <source>
        <dbReference type="ARBA" id="ARBA00022729"/>
    </source>
</evidence>
<comment type="similarity">
    <text evidence="2">Belongs to the bacterial solute-binding protein 1 family.</text>
</comment>
<dbReference type="Pfam" id="PF13416">
    <property type="entry name" value="SBP_bac_8"/>
    <property type="match status" value="1"/>
</dbReference>
<keyword evidence="6" id="KW-1185">Reference proteome</keyword>
<proteinExistence type="inferred from homology"/>
<dbReference type="CDD" id="cd14748">
    <property type="entry name" value="PBP2_UgpB"/>
    <property type="match status" value="1"/>
</dbReference>
<organism evidence="5 6">
    <name type="scientific">Carboxydichorda subterranea</name>
    <dbReference type="NCBI Taxonomy" id="3109565"/>
    <lineage>
        <taxon>Bacteria</taxon>
        <taxon>Bacillati</taxon>
        <taxon>Bacillota</taxon>
        <taxon>Limnochordia</taxon>
        <taxon>Limnochordales</taxon>
        <taxon>Geochordaceae</taxon>
        <taxon>Carboxydichorda</taxon>
    </lineage>
</organism>
<reference evidence="5 6" key="1">
    <citation type="journal article" date="2024" name="Front. Microbiol.">
        <title>Novel thermophilic genera Geochorda gen. nov. and Carboxydochorda gen. nov. from the deep terrestrial subsurface reveal the ecophysiological diversity in the class Limnochordia.</title>
        <authorList>
            <person name="Karnachuk O.V."/>
            <person name="Lukina A.P."/>
            <person name="Avakyan M.R."/>
            <person name="Kadnikov V.V."/>
            <person name="Begmatov S."/>
            <person name="Beletsky A.V."/>
            <person name="Vlasova K.G."/>
            <person name="Novikov A.A."/>
            <person name="Shcherbakova V.A."/>
            <person name="Mardanov A.V."/>
            <person name="Ravin N.V."/>
        </authorList>
    </citation>
    <scope>NUCLEOTIDE SEQUENCE [LARGE SCALE GENOMIC DNA]</scope>
    <source>
        <strain evidence="5 6">L945</strain>
    </source>
</reference>
<dbReference type="Gene3D" id="3.40.190.10">
    <property type="entry name" value="Periplasmic binding protein-like II"/>
    <property type="match status" value="2"/>
</dbReference>
<keyword evidence="3" id="KW-0813">Transport</keyword>
<evidence type="ECO:0000313" key="5">
    <source>
        <dbReference type="EMBL" id="WRP17334.1"/>
    </source>
</evidence>
<protein>
    <submittedName>
        <fullName evidence="5">ABC transporter substrate-binding protein</fullName>
    </submittedName>
</protein>
<dbReference type="PANTHER" id="PTHR43649">
    <property type="entry name" value="ARABINOSE-BINDING PROTEIN-RELATED"/>
    <property type="match status" value="1"/>
</dbReference>
<evidence type="ECO:0000256" key="1">
    <source>
        <dbReference type="ARBA" id="ARBA00004196"/>
    </source>
</evidence>
<evidence type="ECO:0000256" key="2">
    <source>
        <dbReference type="ARBA" id="ARBA00008520"/>
    </source>
</evidence>
<dbReference type="RefSeq" id="WP_324716605.1">
    <property type="nucleotide sequence ID" value="NZ_CP141615.1"/>
</dbReference>